<dbReference type="PANTHER" id="PTHR23253">
    <property type="entry name" value="EUKARYOTIC TRANSLATION INITIATION FACTOR 4 GAMMA"/>
    <property type="match status" value="1"/>
</dbReference>
<keyword evidence="2 7" id="KW-0396">Initiation factor</keyword>
<proteinExistence type="inferred from homology"/>
<evidence type="ECO:0000313" key="8">
    <source>
        <dbReference type="Proteomes" id="UP000015354"/>
    </source>
</evidence>
<feature type="compositionally biased region" description="Basic and acidic residues" evidence="5">
    <location>
        <begin position="393"/>
        <end position="402"/>
    </location>
</feature>
<keyword evidence="8" id="KW-1185">Reference proteome</keyword>
<dbReference type="Proteomes" id="UP000015354">
    <property type="component" value="Unassembled WGS sequence"/>
</dbReference>
<evidence type="ECO:0000256" key="5">
    <source>
        <dbReference type="SAM" id="MobiDB-lite"/>
    </source>
</evidence>
<evidence type="ECO:0000256" key="2">
    <source>
        <dbReference type="ARBA" id="ARBA00022540"/>
    </source>
</evidence>
<dbReference type="InterPro" id="IPR003890">
    <property type="entry name" value="MIF4G-like_typ-3"/>
</dbReference>
<feature type="region of interest" description="Disordered" evidence="5">
    <location>
        <begin position="337"/>
        <end position="419"/>
    </location>
</feature>
<name>S9UES0_9TRYP</name>
<keyword evidence="4" id="KW-0175">Coiled coil</keyword>
<keyword evidence="3" id="KW-0648">Protein biosynthesis</keyword>
<dbReference type="GO" id="GO:0016281">
    <property type="term" value="C:eukaryotic translation initiation factor 4F complex"/>
    <property type="evidence" value="ECO:0007669"/>
    <property type="project" value="TreeGrafter"/>
</dbReference>
<dbReference type="GO" id="GO:0003729">
    <property type="term" value="F:mRNA binding"/>
    <property type="evidence" value="ECO:0007669"/>
    <property type="project" value="TreeGrafter"/>
</dbReference>
<comment type="similarity">
    <text evidence="1">Belongs to the eukaryotic initiation factor 4G family.</text>
</comment>
<dbReference type="SMART" id="SM00543">
    <property type="entry name" value="MIF4G"/>
    <property type="match status" value="1"/>
</dbReference>
<dbReference type="PANTHER" id="PTHR23253:SF9">
    <property type="entry name" value="EUKARYOTIC TRANSLATION INITIATION FACTOR 4 GAMMA 2"/>
    <property type="match status" value="1"/>
</dbReference>
<dbReference type="EMBL" id="ATMH01005863">
    <property type="protein sequence ID" value="EPY27214.1"/>
    <property type="molecule type" value="Genomic_DNA"/>
</dbReference>
<comment type="caution">
    <text evidence="7">The sequence shown here is derived from an EMBL/GenBank/DDBJ whole genome shotgun (WGS) entry which is preliminary data.</text>
</comment>
<dbReference type="AlphaFoldDB" id="S9UES0"/>
<accession>S9UES0</accession>
<gene>
    <name evidence="7" type="ORF">STCU_05863</name>
</gene>
<evidence type="ECO:0000313" key="7">
    <source>
        <dbReference type="EMBL" id="EPY27214.1"/>
    </source>
</evidence>
<evidence type="ECO:0000256" key="3">
    <source>
        <dbReference type="ARBA" id="ARBA00022917"/>
    </source>
</evidence>
<reference evidence="7 8" key="1">
    <citation type="journal article" date="2013" name="PLoS ONE">
        <title>Predicting the Proteins of Angomonas deanei, Strigomonas culicis and Their Respective Endosymbionts Reveals New Aspects of the Trypanosomatidae Family.</title>
        <authorList>
            <person name="Motta M.C."/>
            <person name="Martins A.C."/>
            <person name="de Souza S.S."/>
            <person name="Catta-Preta C.M."/>
            <person name="Silva R."/>
            <person name="Klein C.C."/>
            <person name="de Almeida L.G."/>
            <person name="de Lima Cunha O."/>
            <person name="Ciapina L.P."/>
            <person name="Brocchi M."/>
            <person name="Colabardini A.C."/>
            <person name="de Araujo Lima B."/>
            <person name="Machado C.R."/>
            <person name="de Almeida Soares C.M."/>
            <person name="Probst C.M."/>
            <person name="de Menezes C.B."/>
            <person name="Thompson C.E."/>
            <person name="Bartholomeu D.C."/>
            <person name="Gradia D.F."/>
            <person name="Pavoni D.P."/>
            <person name="Grisard E.C."/>
            <person name="Fantinatti-Garboggini F."/>
            <person name="Marchini F.K."/>
            <person name="Rodrigues-Luiz G.F."/>
            <person name="Wagner G."/>
            <person name="Goldman G.H."/>
            <person name="Fietto J.L."/>
            <person name="Elias M.C."/>
            <person name="Goldman M.H."/>
            <person name="Sagot M.F."/>
            <person name="Pereira M."/>
            <person name="Stoco P.H."/>
            <person name="de Mendonca-Neto R.P."/>
            <person name="Teixeira S.M."/>
            <person name="Maciel T.E."/>
            <person name="de Oliveira Mendes T.A."/>
            <person name="Urmenyi T.P."/>
            <person name="de Souza W."/>
            <person name="Schenkman S."/>
            <person name="de Vasconcelos A.T."/>
        </authorList>
    </citation>
    <scope>NUCLEOTIDE SEQUENCE [LARGE SCALE GENOMIC DNA]</scope>
</reference>
<dbReference type="Gene3D" id="1.25.40.180">
    <property type="match status" value="1"/>
</dbReference>
<sequence length="681" mass="76506">MLFNHNKTVHREEKPKNQMTISDILAFRDTWTAAPEEGFSLEKILLRAAQDRAKKAEVPKLVLSDHGFKIRSRAEMDEAELELRRVQATLNKLSEDNYDAVVAELMTPKLIYEPDILKGAVNIIFSKAVAEPVFSGLYARLCGSFVAYEKTLLEQAKADPNCYVERMIREREERRGNEKDADVLTRAMRVGDTVRVALVLRCQDFFSTFVEQPPAENEESVERLRRQNLANIKFVGELYLRSLVKNSVVTVVSLSALNLADTLMLNLRRPPGKPVTDVDVEMVISLLNVVGKQFDERTPESEKAAVWKGLENCQNDPKISKRIHFLLQNLLEWRKSGYKPKDTTPMTSSSANTEPAHNINKNAHAKPNQGRSMDRNLPSAHSLSHMDGSANRRGLENLRHPDSGNLSQAPAAAGAAGGAVPQLNEEEMKLASLALPPKTLNAEMEKMVLAIARACAEEDNYASAQAGIVEAIGKEDANTALMSAVFIVAKRITQTNKEAESQLLTTFLQKCTVLQESLLRGLSWCLCNAISHSLSEDYPRLFSRFCVMVASLKCLPLSKVCCNIMIRTAHYLDSLIVMLEGDEETWQEEFLNVWSLLLTEWKKSRGDDINSQDVVEQIGQLKPKPFMSDVMPDFVNELLAQKVLSHQDLSNWLKKVGKKKGEAFCEHLRQFYPTLMEESCQ</sequence>
<organism evidence="7 8">
    <name type="scientific">Strigomonas culicis</name>
    <dbReference type="NCBI Taxonomy" id="28005"/>
    <lineage>
        <taxon>Eukaryota</taxon>
        <taxon>Discoba</taxon>
        <taxon>Euglenozoa</taxon>
        <taxon>Kinetoplastea</taxon>
        <taxon>Metakinetoplastina</taxon>
        <taxon>Trypanosomatida</taxon>
        <taxon>Trypanosomatidae</taxon>
        <taxon>Strigomonadinae</taxon>
        <taxon>Strigomonas</taxon>
    </lineage>
</organism>
<evidence type="ECO:0000259" key="6">
    <source>
        <dbReference type="SMART" id="SM00543"/>
    </source>
</evidence>
<feature type="coiled-coil region" evidence="4">
    <location>
        <begin position="69"/>
        <end position="96"/>
    </location>
</feature>
<evidence type="ECO:0000256" key="4">
    <source>
        <dbReference type="SAM" id="Coils"/>
    </source>
</evidence>
<dbReference type="SUPFAM" id="SSF48371">
    <property type="entry name" value="ARM repeat"/>
    <property type="match status" value="1"/>
</dbReference>
<feature type="compositionally biased region" description="Polar residues" evidence="5">
    <location>
        <begin position="344"/>
        <end position="361"/>
    </location>
</feature>
<dbReference type="Pfam" id="PF02854">
    <property type="entry name" value="MIF4G"/>
    <property type="match status" value="1"/>
</dbReference>
<feature type="domain" description="MIF4G" evidence="6">
    <location>
        <begin position="83"/>
        <end position="337"/>
    </location>
</feature>
<protein>
    <submittedName>
        <fullName evidence="7">Eukaryotic translation initiation factor 4 gamma</fullName>
    </submittedName>
</protein>
<dbReference type="InterPro" id="IPR016024">
    <property type="entry name" value="ARM-type_fold"/>
</dbReference>
<dbReference type="GO" id="GO:0003743">
    <property type="term" value="F:translation initiation factor activity"/>
    <property type="evidence" value="ECO:0007669"/>
    <property type="project" value="UniProtKB-KW"/>
</dbReference>
<dbReference type="OrthoDB" id="514777at2759"/>
<evidence type="ECO:0000256" key="1">
    <source>
        <dbReference type="ARBA" id="ARBA00005775"/>
    </source>
</evidence>